<dbReference type="Gene3D" id="2.130.10.10">
    <property type="entry name" value="YVTN repeat-like/Quinoprotein amine dehydrogenase"/>
    <property type="match status" value="1"/>
</dbReference>
<dbReference type="InterPro" id="IPR015943">
    <property type="entry name" value="WD40/YVTN_repeat-like_dom_sf"/>
</dbReference>
<accession>A0A1B0CNK3</accession>
<evidence type="ECO:0000313" key="2">
    <source>
        <dbReference type="Proteomes" id="UP000092461"/>
    </source>
</evidence>
<protein>
    <submittedName>
        <fullName evidence="1">Uncharacterized protein</fullName>
    </submittedName>
</protein>
<dbReference type="SUPFAM" id="SSF50978">
    <property type="entry name" value="WD40 repeat-like"/>
    <property type="match status" value="1"/>
</dbReference>
<dbReference type="VEuPathDB" id="VectorBase:LLOJ006325"/>
<reference evidence="1" key="1">
    <citation type="submission" date="2020-05" db="UniProtKB">
        <authorList>
            <consortium name="EnsemblMetazoa"/>
        </authorList>
    </citation>
    <scope>IDENTIFICATION</scope>
    <source>
        <strain evidence="1">Jacobina</strain>
    </source>
</reference>
<dbReference type="EnsemblMetazoa" id="LLOJ006325-RA">
    <property type="protein sequence ID" value="LLOJ006325-PA"/>
    <property type="gene ID" value="LLOJ006325"/>
</dbReference>
<dbReference type="AlphaFoldDB" id="A0A1B0CNK3"/>
<dbReference type="InterPro" id="IPR036322">
    <property type="entry name" value="WD40_repeat_dom_sf"/>
</dbReference>
<dbReference type="VEuPathDB" id="VectorBase:LLONM1_007213"/>
<keyword evidence="2" id="KW-1185">Reference proteome</keyword>
<proteinExistence type="predicted"/>
<dbReference type="Proteomes" id="UP000092461">
    <property type="component" value="Unassembled WGS sequence"/>
</dbReference>
<sequence>MKKGSALGETIRKILEQLVILITFSATLLTMKTLTTSCRKLAVAVAGVVQKKLESKMLKSSSIPTSTGFFTLSLDQDIFKRYDVTKIFTDREIPNLLITIHQLKHPQENVFYSNLIGVWNILDSKYPVKILSSWSDISHVLVHKSSPDMIISASLDGSMSLWDVREYLQGQDDEKVLGQAPCQLIIPKILGNCFEIGRIVSLKCIEWKSESDFFMDFSPIQVCSLHEDGILIIWLLIETSSAEPTFSINASAHDHAFSKAKLVQSNLFDLRPFLMEDRTTKSNFERRLSYFEGDLFSDTALKELQDKDGEKDSNSEILCTDFEALTEGYFVATNRPFLLYFNKSPKKDCIVKIPVEDGDCKLHPTVLQVCPLRENLLIGFSDGSVKLKPIVFESDGAWGGVEAKVAEEEVEESNLSAKSCAIQNIVKNERKLYQESQALSNLDSTEMRKTFASHVSLQRKDVRIGGPILGGSYFRRGFVRKIQMTRKHIFALCGNNLKGFNLSDYEEVQMEMENMNIVDIGSTSDGLLKSRLT</sequence>
<organism evidence="1 2">
    <name type="scientific">Lutzomyia longipalpis</name>
    <name type="common">Sand fly</name>
    <dbReference type="NCBI Taxonomy" id="7200"/>
    <lineage>
        <taxon>Eukaryota</taxon>
        <taxon>Metazoa</taxon>
        <taxon>Ecdysozoa</taxon>
        <taxon>Arthropoda</taxon>
        <taxon>Hexapoda</taxon>
        <taxon>Insecta</taxon>
        <taxon>Pterygota</taxon>
        <taxon>Neoptera</taxon>
        <taxon>Endopterygota</taxon>
        <taxon>Diptera</taxon>
        <taxon>Nematocera</taxon>
        <taxon>Psychodoidea</taxon>
        <taxon>Psychodidae</taxon>
        <taxon>Lutzomyia</taxon>
        <taxon>Lutzomyia</taxon>
    </lineage>
</organism>
<evidence type="ECO:0000313" key="1">
    <source>
        <dbReference type="EnsemblMetazoa" id="LLOJ006325-PA"/>
    </source>
</evidence>
<dbReference type="EMBL" id="AJWK01020463">
    <property type="status" value="NOT_ANNOTATED_CDS"/>
    <property type="molecule type" value="Genomic_DNA"/>
</dbReference>
<name>A0A1B0CNK3_LUTLO</name>